<sequence length="1023" mass="118356">NELFEDLQSDTFAFVQPLKTDPPLVSWHRRPSVIMIGLDAISQLKFRRNMPELLNHLRTQGWINMEGYAASIVILFSDQGSGKSKDFVGERLPILFIWLPPWFRALHPEIVQGLRINSKRLTSPYDLHLTLQHLLEMGERWPRAVDKLTLFAPVPENRTCSDAGIAESHCPCDSYKRLSTKQIRQMSLGKLLVRSINNFLHHHNLQDLCSNLTLKTVKMVQQRKDRKLSTIAEQQQKLPPGKSANLVYDYGQQLFERYLNTSQPFFGLFWADTSEEEQPYRFNFLDYLKRFKELGLFKESIVIFLSDHKYPEMVQSLRKNKRRVISPFDLYLTLQNILELGDISTRNRTHTVDCPRCQTLFEKMPETRTCQDAGFNKNDCECAYSAELRQGHVNESECVTKNEFKKYCLCKSATLRSKTKLMIDDIVHEVEDLEHSSLLKEEQIRKDIVRLKDFLASFSGHLEQTRKMHGVKRVLIFCLMIVILPAILIIMPLHLRKTVFADVIYPMAESDIIEIRAGISSIFCSKHTLRMSSNFNAFQLRNKPEIATNRKHIRLKKSMTLPDDTLEYWGFFLLKGAKVHVKLCSRYDGSSILIIHGHRELNLCGLTDHNKNKVGANYAKGHEQVQVFFEDNVEITEEKSNQDVMMEHENHGGEDLSEDETQPHLSIPPKHNGSSQPKLFKKKLKKGVIHHSDPDLNAVTDLQGLHHTEHILNHHDHSSNSPAHHHNHSLNSSPTHHQDHSEQSSNTTTEETSHNPKHIRDEHHSDLNSREDHRDHNSSEDHPNHHLSEDHPSHNSSEIHNLNSGQLAIQRRKRHNGGTHRNQRRQDLYEKLYKRPKRDNLRNVYDRRPTHGGNAINFTETDESNSVSSFETGLQQCFDGMVLLQKFFKPKNECSNPHIMETSPNKSSMVVHNVIEDGYYYYIFYSDNDHVKNEIHAIFDIYKPTYQYSNMSDTQSCLNTTNCTFTISFLSDEIVVVEVPTRDGIEHEEDDITNLISTCHPRSEIYAIFPITVLVLILCCSFL</sequence>
<dbReference type="InterPro" id="IPR032010">
    <property type="entry name" value="APD1-4_M"/>
</dbReference>
<comment type="caution">
    <text evidence="5">The sequence shown here is derived from an EMBL/GenBank/DDBJ whole genome shotgun (WGS) entry which is preliminary data.</text>
</comment>
<feature type="region of interest" description="Disordered" evidence="1">
    <location>
        <begin position="713"/>
        <end position="800"/>
    </location>
</feature>
<feature type="non-terminal residue" evidence="5">
    <location>
        <position position="1023"/>
    </location>
</feature>
<dbReference type="Proteomes" id="UP001059596">
    <property type="component" value="Unassembled WGS sequence"/>
</dbReference>
<dbReference type="Pfam" id="PF16041">
    <property type="entry name" value="APD1-4_M"/>
    <property type="match status" value="1"/>
</dbReference>
<feature type="domain" description="E3 ubiquitin-protein ligase APD1-4 middle" evidence="4">
    <location>
        <begin position="910"/>
        <end position="1020"/>
    </location>
</feature>
<dbReference type="EMBL" id="JAMKOV010000002">
    <property type="protein sequence ID" value="KAI8042794.1"/>
    <property type="molecule type" value="Genomic_DNA"/>
</dbReference>
<evidence type="ECO:0000259" key="4">
    <source>
        <dbReference type="Pfam" id="PF16041"/>
    </source>
</evidence>
<evidence type="ECO:0000259" key="3">
    <source>
        <dbReference type="Pfam" id="PF16040"/>
    </source>
</evidence>
<evidence type="ECO:0000256" key="1">
    <source>
        <dbReference type="SAM" id="MobiDB-lite"/>
    </source>
</evidence>
<evidence type="ECO:0000256" key="2">
    <source>
        <dbReference type="SAM" id="Phobius"/>
    </source>
</evidence>
<dbReference type="InterPro" id="IPR032008">
    <property type="entry name" value="APD1-4_N"/>
</dbReference>
<dbReference type="Pfam" id="PF02995">
    <property type="entry name" value="DUF229"/>
    <property type="match status" value="4"/>
</dbReference>
<protein>
    <submittedName>
        <fullName evidence="5">Uncharacterized protein</fullName>
    </submittedName>
</protein>
<gene>
    <name evidence="5" type="ORF">M5D96_004117</name>
</gene>
<keyword evidence="2" id="KW-1133">Transmembrane helix</keyword>
<proteinExistence type="predicted"/>
<dbReference type="InterPro" id="IPR004245">
    <property type="entry name" value="DUF229"/>
</dbReference>
<dbReference type="PANTHER" id="PTHR39077:SF2">
    <property type="entry name" value="E3 UBIQUITIN-PROTEIN LIGASE APD1-4 MIDDLE DOMAIN-CONTAINING PROTEIN"/>
    <property type="match status" value="1"/>
</dbReference>
<dbReference type="AlphaFoldDB" id="A0A9P9YU80"/>
<name>A0A9P9YU80_9MUSC</name>
<accession>A0A9P9YU80</accession>
<keyword evidence="2" id="KW-0812">Transmembrane</keyword>
<feature type="region of interest" description="Disordered" evidence="1">
    <location>
        <begin position="650"/>
        <end position="686"/>
    </location>
</feature>
<keyword evidence="6" id="KW-1185">Reference proteome</keyword>
<feature type="compositionally biased region" description="Basic and acidic residues" evidence="1">
    <location>
        <begin position="751"/>
        <end position="793"/>
    </location>
</feature>
<evidence type="ECO:0000313" key="6">
    <source>
        <dbReference type="Proteomes" id="UP001059596"/>
    </source>
</evidence>
<dbReference type="Pfam" id="PF16040">
    <property type="entry name" value="APD1-4_N"/>
    <property type="match status" value="1"/>
</dbReference>
<feature type="transmembrane region" description="Helical" evidence="2">
    <location>
        <begin position="474"/>
        <end position="495"/>
    </location>
</feature>
<reference evidence="5" key="1">
    <citation type="journal article" date="2023" name="Genome Biol. Evol.">
        <title>Long-read-based Genome Assembly of Drosophila gunungcola Reveals Fewer Chemosensory Genes in Flower-breeding Species.</title>
        <authorList>
            <person name="Negi A."/>
            <person name="Liao B.Y."/>
            <person name="Yeh S.D."/>
        </authorList>
    </citation>
    <scope>NUCLEOTIDE SEQUENCE</scope>
    <source>
        <strain evidence="5">Sukarami</strain>
    </source>
</reference>
<feature type="domain" description="E3 ubiquitin-protein ligase APD1-4 N-terminal" evidence="3">
    <location>
        <begin position="534"/>
        <end position="601"/>
    </location>
</feature>
<keyword evidence="2" id="KW-0472">Membrane</keyword>
<evidence type="ECO:0000313" key="5">
    <source>
        <dbReference type="EMBL" id="KAI8042794.1"/>
    </source>
</evidence>
<organism evidence="5 6">
    <name type="scientific">Drosophila gunungcola</name>
    <name type="common">fruit fly</name>
    <dbReference type="NCBI Taxonomy" id="103775"/>
    <lineage>
        <taxon>Eukaryota</taxon>
        <taxon>Metazoa</taxon>
        <taxon>Ecdysozoa</taxon>
        <taxon>Arthropoda</taxon>
        <taxon>Hexapoda</taxon>
        <taxon>Insecta</taxon>
        <taxon>Pterygota</taxon>
        <taxon>Neoptera</taxon>
        <taxon>Endopterygota</taxon>
        <taxon>Diptera</taxon>
        <taxon>Brachycera</taxon>
        <taxon>Muscomorpha</taxon>
        <taxon>Ephydroidea</taxon>
        <taxon>Drosophilidae</taxon>
        <taxon>Drosophila</taxon>
        <taxon>Sophophora</taxon>
    </lineage>
</organism>
<dbReference type="PANTHER" id="PTHR39077">
    <property type="entry name" value="DUF4793 DOMAIN-CONTAINING PROTEIN"/>
    <property type="match status" value="1"/>
</dbReference>